<dbReference type="InterPro" id="IPR020845">
    <property type="entry name" value="AMP-binding_CS"/>
</dbReference>
<dbReference type="EMBL" id="JBHSXX010000001">
    <property type="protein sequence ID" value="MFC6867093.1"/>
    <property type="molecule type" value="Genomic_DNA"/>
</dbReference>
<dbReference type="InterPro" id="IPR045851">
    <property type="entry name" value="AMP-bd_C_sf"/>
</dbReference>
<comment type="similarity">
    <text evidence="1">Belongs to the ATP-dependent AMP-binding enzyme family.</text>
</comment>
<keyword evidence="6" id="KW-1185">Reference proteome</keyword>
<dbReference type="Gene3D" id="3.30.300.30">
    <property type="match status" value="1"/>
</dbReference>
<dbReference type="SUPFAM" id="SSF56801">
    <property type="entry name" value="Acetyl-CoA synthetase-like"/>
    <property type="match status" value="1"/>
</dbReference>
<gene>
    <name evidence="5" type="ORF">ACFQGD_08030</name>
</gene>
<dbReference type="Pfam" id="PF13193">
    <property type="entry name" value="AMP-binding_C"/>
    <property type="match status" value="1"/>
</dbReference>
<dbReference type="PROSITE" id="PS00455">
    <property type="entry name" value="AMP_BINDING"/>
    <property type="match status" value="1"/>
</dbReference>
<evidence type="ECO:0000313" key="6">
    <source>
        <dbReference type="Proteomes" id="UP001596337"/>
    </source>
</evidence>
<keyword evidence="2" id="KW-0436">Ligase</keyword>
<dbReference type="RefSeq" id="WP_345394532.1">
    <property type="nucleotide sequence ID" value="NZ_BAABLA010000022.1"/>
</dbReference>
<dbReference type="PANTHER" id="PTHR43201">
    <property type="entry name" value="ACYL-COA SYNTHETASE"/>
    <property type="match status" value="1"/>
</dbReference>
<evidence type="ECO:0000259" key="4">
    <source>
        <dbReference type="Pfam" id="PF13193"/>
    </source>
</evidence>
<sequence length="553" mass="60514">MTALATVRDRYPDDEIAHFYAQGFWRDETMFDLVARQAEANPDKIFVFDSSTKLTYHELRDQALSLALGLRRSGLNPGDRVAAQLPNWTEFVLIATALSRIGAILVPIMPIYRSDEVAFILRHSGAKAAVTSETFKDFSYLDMFKELQRDCPELERLIVARGSRKDGATPLENLIADSPSASEIGTELGDRPSPDDGFMIVYTSGTTSRPKGCFHTFNTLRASSEAIAQSLNYTENDVQFGPSPITHSTGLITSCLLPLVRGASSHLMEAWDPVDALRRIREYNCTVTVTATAFLQMLMSAYDPAQHDASSIRYWVCAGSPIPSAVVQKAQKVLSGGRVLSLYGRSENMLTTMCTGDDDPERSATSDGSALAGATVKIVGSDGNEVPRGQEGDITYKGPSHMLEYFRDPEQTASLFTPDGYSRSGDLGYQDEDGYVRVTGRLKDIVIRGGLNISARELEELLADHPAISDTAVVGMPDERLGEKVCVYVVPAGDTAVTLDDIVEYLREQKVATPKLPERLEVVESLPMTATGKVQKHLLRDDIARKLGAVNQA</sequence>
<name>A0ABW2BXY6_9PSEU</name>
<dbReference type="Gene3D" id="3.40.50.12780">
    <property type="entry name" value="N-terminal domain of ligase-like"/>
    <property type="match status" value="1"/>
</dbReference>
<dbReference type="InterPro" id="IPR000873">
    <property type="entry name" value="AMP-dep_synth/lig_dom"/>
</dbReference>
<dbReference type="Pfam" id="PF00501">
    <property type="entry name" value="AMP-binding"/>
    <property type="match status" value="1"/>
</dbReference>
<proteinExistence type="inferred from homology"/>
<evidence type="ECO:0000313" key="5">
    <source>
        <dbReference type="EMBL" id="MFC6867093.1"/>
    </source>
</evidence>
<comment type="caution">
    <text evidence="5">The sequence shown here is derived from an EMBL/GenBank/DDBJ whole genome shotgun (WGS) entry which is preliminary data.</text>
</comment>
<protein>
    <submittedName>
        <fullName evidence="5">AMP-binding protein</fullName>
    </submittedName>
</protein>
<evidence type="ECO:0000256" key="1">
    <source>
        <dbReference type="ARBA" id="ARBA00006432"/>
    </source>
</evidence>
<feature type="domain" description="AMP-dependent synthetase/ligase" evidence="3">
    <location>
        <begin position="35"/>
        <end position="406"/>
    </location>
</feature>
<evidence type="ECO:0000259" key="3">
    <source>
        <dbReference type="Pfam" id="PF00501"/>
    </source>
</evidence>
<dbReference type="InterPro" id="IPR042099">
    <property type="entry name" value="ANL_N_sf"/>
</dbReference>
<feature type="domain" description="AMP-binding enzyme C-terminal" evidence="4">
    <location>
        <begin position="457"/>
        <end position="533"/>
    </location>
</feature>
<dbReference type="PANTHER" id="PTHR43201:SF5">
    <property type="entry name" value="MEDIUM-CHAIN ACYL-COA LIGASE ACSF2, MITOCHONDRIAL"/>
    <property type="match status" value="1"/>
</dbReference>
<evidence type="ECO:0000256" key="2">
    <source>
        <dbReference type="ARBA" id="ARBA00022598"/>
    </source>
</evidence>
<organism evidence="5 6">
    <name type="scientific">Haloechinothrix salitolerans</name>
    <dbReference type="NCBI Taxonomy" id="926830"/>
    <lineage>
        <taxon>Bacteria</taxon>
        <taxon>Bacillati</taxon>
        <taxon>Actinomycetota</taxon>
        <taxon>Actinomycetes</taxon>
        <taxon>Pseudonocardiales</taxon>
        <taxon>Pseudonocardiaceae</taxon>
        <taxon>Haloechinothrix</taxon>
    </lineage>
</organism>
<accession>A0ABW2BXY6</accession>
<dbReference type="InterPro" id="IPR025110">
    <property type="entry name" value="AMP-bd_C"/>
</dbReference>
<reference evidence="6" key="1">
    <citation type="journal article" date="2019" name="Int. J. Syst. Evol. Microbiol.">
        <title>The Global Catalogue of Microorganisms (GCM) 10K type strain sequencing project: providing services to taxonomists for standard genome sequencing and annotation.</title>
        <authorList>
            <consortium name="The Broad Institute Genomics Platform"/>
            <consortium name="The Broad Institute Genome Sequencing Center for Infectious Disease"/>
            <person name="Wu L."/>
            <person name="Ma J."/>
        </authorList>
    </citation>
    <scope>NUCLEOTIDE SEQUENCE [LARGE SCALE GENOMIC DNA]</scope>
    <source>
        <strain evidence="6">KCTC 32255</strain>
    </source>
</reference>
<dbReference type="Proteomes" id="UP001596337">
    <property type="component" value="Unassembled WGS sequence"/>
</dbReference>